<name>R8BPN0_PHAM7</name>
<protein>
    <submittedName>
        <fullName evidence="1">Putative carboxyphosphonoenolpyruvate phosphonomutase-like protein</fullName>
    </submittedName>
</protein>
<dbReference type="InterPro" id="IPR015813">
    <property type="entry name" value="Pyrv/PenolPyrv_kinase-like_dom"/>
</dbReference>
<dbReference type="AlphaFoldDB" id="R8BPN0"/>
<dbReference type="EMBL" id="KB933036">
    <property type="protein sequence ID" value="EOO01294.1"/>
    <property type="molecule type" value="Genomic_DNA"/>
</dbReference>
<dbReference type="InterPro" id="IPR040442">
    <property type="entry name" value="Pyrv_kinase-like_dom_sf"/>
</dbReference>
<organism evidence="1 2">
    <name type="scientific">Phaeoacremonium minimum (strain UCR-PA7)</name>
    <name type="common">Esca disease fungus</name>
    <name type="synonym">Togninia minima</name>
    <dbReference type="NCBI Taxonomy" id="1286976"/>
    <lineage>
        <taxon>Eukaryota</taxon>
        <taxon>Fungi</taxon>
        <taxon>Dikarya</taxon>
        <taxon>Ascomycota</taxon>
        <taxon>Pezizomycotina</taxon>
        <taxon>Sordariomycetes</taxon>
        <taxon>Sordariomycetidae</taxon>
        <taxon>Togniniales</taxon>
        <taxon>Togniniaceae</taxon>
        <taxon>Phaeoacremonium</taxon>
    </lineage>
</organism>
<keyword evidence="2" id="KW-1185">Reference proteome</keyword>
<dbReference type="Pfam" id="PF13714">
    <property type="entry name" value="PEP_mutase"/>
    <property type="match status" value="1"/>
</dbReference>
<sequence length="267" mass="28155">MSPKATNEQAQAFKALHIPGKPVLLPNIYDVTSTRIVGALPACKVLATASFAIALAQGTEDSKLDLKTHLSALKDIAEVAHELGKPLTVDLQDGYGAQLEEAVRAVIDLGVVGINLEDSEHTTHAMVDDATAVDRIKRVLAVAADAGVPEFVVNARSDTHFMGGSLDESIRRGKLYLEAGATTVYILGTAPTGFTREEVKKMVDALDGKVNISQRLPKEGMASTPLTSQQLGELGIARISVGPQLYYAVAEVLKNSAALVLGNSANS</sequence>
<dbReference type="Gene3D" id="3.20.20.60">
    <property type="entry name" value="Phosphoenolpyruvate-binding domains"/>
    <property type="match status" value="1"/>
</dbReference>
<reference evidence="2" key="1">
    <citation type="journal article" date="2013" name="Genome Announc.">
        <title>Draft genome sequence of the ascomycete Phaeoacremonium aleophilum strain UCR-PA7, a causal agent of the esca disease complex in grapevines.</title>
        <authorList>
            <person name="Blanco-Ulate B."/>
            <person name="Rolshausen P."/>
            <person name="Cantu D."/>
        </authorList>
    </citation>
    <scope>NUCLEOTIDE SEQUENCE [LARGE SCALE GENOMIC DNA]</scope>
    <source>
        <strain evidence="2">UCR-PA7</strain>
    </source>
</reference>
<dbReference type="PANTHER" id="PTHR42905">
    <property type="entry name" value="PHOSPHOENOLPYRUVATE CARBOXYLASE"/>
    <property type="match status" value="1"/>
</dbReference>
<proteinExistence type="predicted"/>
<keyword evidence="1" id="KW-0670">Pyruvate</keyword>
<dbReference type="SUPFAM" id="SSF51621">
    <property type="entry name" value="Phosphoenolpyruvate/pyruvate domain"/>
    <property type="match status" value="1"/>
</dbReference>
<dbReference type="GeneID" id="19323586"/>
<evidence type="ECO:0000313" key="1">
    <source>
        <dbReference type="EMBL" id="EOO01294.1"/>
    </source>
</evidence>
<dbReference type="PANTHER" id="PTHR42905:SF16">
    <property type="entry name" value="CARBOXYPHOSPHONOENOLPYRUVATE PHOSPHONOMUTASE-LIKE PROTEIN (AFU_ORTHOLOGUE AFUA_5G07230)"/>
    <property type="match status" value="1"/>
</dbReference>
<dbReference type="OrthoDB" id="429143at2759"/>
<dbReference type="InterPro" id="IPR039556">
    <property type="entry name" value="ICL/PEPM"/>
</dbReference>
<dbReference type="KEGG" id="tmn:UCRPA7_3256"/>
<gene>
    <name evidence="1" type="ORF">UCRPA7_3256</name>
</gene>
<accession>R8BPN0</accession>
<dbReference type="RefSeq" id="XP_007914019.1">
    <property type="nucleotide sequence ID" value="XM_007915828.1"/>
</dbReference>
<dbReference type="CDD" id="cd00377">
    <property type="entry name" value="ICL_PEPM"/>
    <property type="match status" value="1"/>
</dbReference>
<dbReference type="Proteomes" id="UP000014074">
    <property type="component" value="Unassembled WGS sequence"/>
</dbReference>
<evidence type="ECO:0000313" key="2">
    <source>
        <dbReference type="Proteomes" id="UP000014074"/>
    </source>
</evidence>
<dbReference type="GO" id="GO:0003824">
    <property type="term" value="F:catalytic activity"/>
    <property type="evidence" value="ECO:0007669"/>
    <property type="project" value="InterPro"/>
</dbReference>
<dbReference type="eggNOG" id="ENOG502RZTD">
    <property type="taxonomic scope" value="Eukaryota"/>
</dbReference>
<dbReference type="HOGENOM" id="CLU_027389_2_0_1"/>